<feature type="transmembrane region" description="Helical" evidence="8">
    <location>
        <begin position="225"/>
        <end position="247"/>
    </location>
</feature>
<dbReference type="RefSeq" id="WP_191285579.1">
    <property type="nucleotide sequence ID" value="NZ_BNCH01000002.1"/>
</dbReference>
<feature type="transmembrane region" description="Helical" evidence="8">
    <location>
        <begin position="695"/>
        <end position="716"/>
    </location>
</feature>
<keyword evidence="5 8" id="KW-0472">Membrane</keyword>
<keyword evidence="3 6" id="KW-0812">Transmembrane</keyword>
<feature type="domain" description="NADH:quinone oxidoreductase/Mrp antiporter transmembrane" evidence="9">
    <location>
        <begin position="134"/>
        <end position="439"/>
    </location>
</feature>
<evidence type="ECO:0000256" key="8">
    <source>
        <dbReference type="SAM" id="Phobius"/>
    </source>
</evidence>
<feature type="transmembrane region" description="Helical" evidence="8">
    <location>
        <begin position="469"/>
        <end position="491"/>
    </location>
</feature>
<evidence type="ECO:0000259" key="9">
    <source>
        <dbReference type="Pfam" id="PF00361"/>
    </source>
</evidence>
<dbReference type="Pfam" id="PF00662">
    <property type="entry name" value="Proton_antipo_N"/>
    <property type="match status" value="1"/>
</dbReference>
<feature type="transmembrane region" description="Helical" evidence="8">
    <location>
        <begin position="30"/>
        <end position="50"/>
    </location>
</feature>
<evidence type="ECO:0000256" key="2">
    <source>
        <dbReference type="ARBA" id="ARBA00004127"/>
    </source>
</evidence>
<dbReference type="Proteomes" id="UP000609802">
    <property type="component" value="Unassembled WGS sequence"/>
</dbReference>
<reference evidence="12" key="1">
    <citation type="journal article" date="2019" name="Int. J. Syst. Evol. Microbiol.">
        <title>The Global Catalogue of Microorganisms (GCM) 10K type strain sequencing project: providing services to taxonomists for standard genome sequencing and annotation.</title>
        <authorList>
            <consortium name="The Broad Institute Genomics Platform"/>
            <consortium name="The Broad Institute Genome Sequencing Center for Infectious Disease"/>
            <person name="Wu L."/>
            <person name="Ma J."/>
        </authorList>
    </citation>
    <scope>NUCLEOTIDE SEQUENCE [LARGE SCALE GENOMIC DNA]</scope>
    <source>
        <strain evidence="12">KCTC 42443</strain>
    </source>
</reference>
<evidence type="ECO:0000256" key="4">
    <source>
        <dbReference type="ARBA" id="ARBA00022989"/>
    </source>
</evidence>
<feature type="transmembrane region" description="Helical" evidence="8">
    <location>
        <begin position="259"/>
        <end position="281"/>
    </location>
</feature>
<feature type="transmembrane region" description="Helical" evidence="8">
    <location>
        <begin position="140"/>
        <end position="159"/>
    </location>
</feature>
<feature type="transmembrane region" description="Helical" evidence="8">
    <location>
        <begin position="171"/>
        <end position="192"/>
    </location>
</feature>
<sequence length="721" mass="79131">MVQIILFAPLIGALIAGFGHRIIGDKGAQVLTTALLFLSALLSWVVFLGLGTETQHIHLMDWVQSGTLSVDWSIRLDRLTAIMLIVVTTVSSLVHLYSMGYMAHDPQFEGESYRPRFFAYLSFFTFTMLMLVTADNLLQMFFGWEGVGVASYLLIGFYYKKPSANAAAIKAFVVNRVGDFGFILGIFGLFYLTDSIRLDDVFAAAPALAETQLHFLWTEWNAANLLAFLLFVGAMGKSAQLFLHTWLPDAMEGPTPVSALIHAATMVTAGVFLVCRMSPLMEYAPEATNFIVFLGATTAFFAATVGLVQNDIKRVIAYSTCSQLGYMFVAAGVGVYSVAMFHLLTHAFFKAMLFLGAGSVIHGMHHEQDMRNYGDLRKKLPVTFWAMMIGTLAITGVGIPLTTIGFAGFLSKDAIIESAYAGTNGGYAFWMLVIAALFTSFYSWRLMFMTFYGKARGDKHTHEHAHESPMVMLVPLGVLALGSIFAGMIWYGSFFGDHHKVNHFFGIEAHAEAGEHAEAADDHGDSTEVAAETHTEAAPADADHATDEDHAETMADPDHAPVAAAHHGEAPKGAIFMAPDNHVIDDAHHAPAWVKVSPFIAMLIGFVVAFWFYIVNTSLPKRLAETFPHVYQFLLNKWYFDEIYDVIFVKPAFAIGRFLWKRGDGNVIDGFLNGVAMGVVPWFTKQAGRAQSGYVFTYAFAMVLGIVALVTIMILFSGGAH</sequence>
<dbReference type="InterPro" id="IPR001516">
    <property type="entry name" value="Proton_antipo_N"/>
</dbReference>
<feature type="transmembrane region" description="Helical" evidence="8">
    <location>
        <begin position="117"/>
        <end position="134"/>
    </location>
</feature>
<evidence type="ECO:0000256" key="7">
    <source>
        <dbReference type="SAM" id="MobiDB-lite"/>
    </source>
</evidence>
<feature type="transmembrane region" description="Helical" evidence="8">
    <location>
        <begin position="287"/>
        <end position="308"/>
    </location>
</feature>
<dbReference type="EMBL" id="BNCH01000002">
    <property type="protein sequence ID" value="GHE93433.1"/>
    <property type="molecule type" value="Genomic_DNA"/>
</dbReference>
<name>A0ABQ3IWW4_9RHOB</name>
<evidence type="ECO:0000256" key="3">
    <source>
        <dbReference type="ARBA" id="ARBA00022692"/>
    </source>
</evidence>
<dbReference type="InterPro" id="IPR003945">
    <property type="entry name" value="NU5C-like"/>
</dbReference>
<feature type="transmembrane region" description="Helical" evidence="8">
    <location>
        <begin position="6"/>
        <end position="23"/>
    </location>
</feature>
<feature type="transmembrane region" description="Helical" evidence="8">
    <location>
        <begin position="427"/>
        <end position="448"/>
    </location>
</feature>
<dbReference type="NCBIfam" id="NF005141">
    <property type="entry name" value="PRK06590.1"/>
    <property type="match status" value="1"/>
</dbReference>
<comment type="caution">
    <text evidence="11">The sequence shown here is derived from an EMBL/GenBank/DDBJ whole genome shotgun (WGS) entry which is preliminary data.</text>
</comment>
<accession>A0ABQ3IWW4</accession>
<gene>
    <name evidence="11" type="primary">nuoL</name>
    <name evidence="11" type="ORF">GCM10016455_12010</name>
</gene>
<organism evidence="11 12">
    <name type="scientific">Aliiroseovarius zhejiangensis</name>
    <dbReference type="NCBI Taxonomy" id="1632025"/>
    <lineage>
        <taxon>Bacteria</taxon>
        <taxon>Pseudomonadati</taxon>
        <taxon>Pseudomonadota</taxon>
        <taxon>Alphaproteobacteria</taxon>
        <taxon>Rhodobacterales</taxon>
        <taxon>Paracoccaceae</taxon>
        <taxon>Aliiroseovarius</taxon>
    </lineage>
</organism>
<evidence type="ECO:0000313" key="12">
    <source>
        <dbReference type="Proteomes" id="UP000609802"/>
    </source>
</evidence>
<dbReference type="InterPro" id="IPR018393">
    <property type="entry name" value="NADHpl_OxRdtase_5_subgr"/>
</dbReference>
<feature type="transmembrane region" description="Helical" evidence="8">
    <location>
        <begin position="343"/>
        <end position="361"/>
    </location>
</feature>
<feature type="region of interest" description="Disordered" evidence="7">
    <location>
        <begin position="515"/>
        <end position="553"/>
    </location>
</feature>
<dbReference type="NCBIfam" id="TIGR01974">
    <property type="entry name" value="NDH_I_L"/>
    <property type="match status" value="1"/>
</dbReference>
<comment type="function">
    <text evidence="1">NDH-1 shuttles electrons from NADH, via FMN and iron-sulfur (Fe-S) centers, to quinones in the respiratory chain. The immediate electron acceptor for the enzyme in this species is believed to be ubiquinone. Couples the redox reaction to proton translocation (for every two electrons transferred, four hydrogen ions are translocated across the cytoplasmic membrane), and thus conserves the redox energy in a proton gradient.</text>
</comment>
<protein>
    <submittedName>
        <fullName evidence="11">NADH-quinone oxidoreductase subunit L</fullName>
    </submittedName>
</protein>
<feature type="domain" description="NADH-Ubiquinone oxidoreductase (complex I) chain 5 N-terminal" evidence="10">
    <location>
        <begin position="62"/>
        <end position="108"/>
    </location>
</feature>
<evidence type="ECO:0000256" key="5">
    <source>
        <dbReference type="ARBA" id="ARBA00023136"/>
    </source>
</evidence>
<feature type="transmembrane region" description="Helical" evidence="8">
    <location>
        <begin position="79"/>
        <end position="97"/>
    </location>
</feature>
<dbReference type="Pfam" id="PF00361">
    <property type="entry name" value="Proton_antipo_M"/>
    <property type="match status" value="1"/>
</dbReference>
<dbReference type="PRINTS" id="PR01435">
    <property type="entry name" value="NPOXDRDTASE5"/>
</dbReference>
<keyword evidence="4 8" id="KW-1133">Transmembrane helix</keyword>
<evidence type="ECO:0000256" key="1">
    <source>
        <dbReference type="ARBA" id="ARBA00002378"/>
    </source>
</evidence>
<keyword evidence="12" id="KW-1185">Reference proteome</keyword>
<feature type="transmembrane region" description="Helical" evidence="8">
    <location>
        <begin position="382"/>
        <end position="407"/>
    </location>
</feature>
<proteinExistence type="predicted"/>
<dbReference type="Gene3D" id="1.20.5.2700">
    <property type="match status" value="1"/>
</dbReference>
<evidence type="ECO:0000256" key="6">
    <source>
        <dbReference type="RuleBase" id="RU000320"/>
    </source>
</evidence>
<dbReference type="PANTHER" id="PTHR42829">
    <property type="entry name" value="NADH-UBIQUINONE OXIDOREDUCTASE CHAIN 5"/>
    <property type="match status" value="1"/>
</dbReference>
<comment type="subcellular location">
    <subcellularLocation>
        <location evidence="2">Endomembrane system</location>
        <topology evidence="2">Multi-pass membrane protein</topology>
    </subcellularLocation>
    <subcellularLocation>
        <location evidence="6">Membrane</location>
        <topology evidence="6">Multi-pass membrane protein</topology>
    </subcellularLocation>
</comment>
<feature type="transmembrane region" description="Helical" evidence="8">
    <location>
        <begin position="315"/>
        <end position="337"/>
    </location>
</feature>
<evidence type="ECO:0000259" key="10">
    <source>
        <dbReference type="Pfam" id="PF00662"/>
    </source>
</evidence>
<dbReference type="PRINTS" id="PR01434">
    <property type="entry name" value="NADHDHGNASE5"/>
</dbReference>
<dbReference type="InterPro" id="IPR001750">
    <property type="entry name" value="ND/Mrp_TM"/>
</dbReference>
<dbReference type="PANTHER" id="PTHR42829:SF2">
    <property type="entry name" value="NADH-UBIQUINONE OXIDOREDUCTASE CHAIN 5"/>
    <property type="match status" value="1"/>
</dbReference>
<evidence type="ECO:0000313" key="11">
    <source>
        <dbReference type="EMBL" id="GHE93433.1"/>
    </source>
</evidence>
<feature type="transmembrane region" description="Helical" evidence="8">
    <location>
        <begin position="596"/>
        <end position="615"/>
    </location>
</feature>